<evidence type="ECO:0000256" key="1">
    <source>
        <dbReference type="SAM" id="MobiDB-lite"/>
    </source>
</evidence>
<dbReference type="AlphaFoldDB" id="X1GH35"/>
<name>X1GH35_9ZZZZ</name>
<organism evidence="2">
    <name type="scientific">marine sediment metagenome</name>
    <dbReference type="NCBI Taxonomy" id="412755"/>
    <lineage>
        <taxon>unclassified sequences</taxon>
        <taxon>metagenomes</taxon>
        <taxon>ecological metagenomes</taxon>
    </lineage>
</organism>
<protein>
    <submittedName>
        <fullName evidence="2">Uncharacterized protein</fullName>
    </submittedName>
</protein>
<sequence>KLLYQEKNPRSPGGENRREREEQVLNKCG</sequence>
<feature type="compositionally biased region" description="Basic and acidic residues" evidence="1">
    <location>
        <begin position="15"/>
        <end position="29"/>
    </location>
</feature>
<feature type="non-terminal residue" evidence="2">
    <location>
        <position position="1"/>
    </location>
</feature>
<evidence type="ECO:0000313" key="2">
    <source>
        <dbReference type="EMBL" id="GAH32348.1"/>
    </source>
</evidence>
<accession>X1GH35</accession>
<proteinExistence type="predicted"/>
<reference evidence="2" key="1">
    <citation type="journal article" date="2014" name="Front. Microbiol.">
        <title>High frequency of phylogenetically diverse reductive dehalogenase-homologous genes in deep subseafloor sedimentary metagenomes.</title>
        <authorList>
            <person name="Kawai M."/>
            <person name="Futagami T."/>
            <person name="Toyoda A."/>
            <person name="Takaki Y."/>
            <person name="Nishi S."/>
            <person name="Hori S."/>
            <person name="Arai W."/>
            <person name="Tsubouchi T."/>
            <person name="Morono Y."/>
            <person name="Uchiyama I."/>
            <person name="Ito T."/>
            <person name="Fujiyama A."/>
            <person name="Inagaki F."/>
            <person name="Takami H."/>
        </authorList>
    </citation>
    <scope>NUCLEOTIDE SEQUENCE</scope>
    <source>
        <strain evidence="2">Expedition CK06-06</strain>
    </source>
</reference>
<gene>
    <name evidence="2" type="ORF">S03H2_17516</name>
</gene>
<comment type="caution">
    <text evidence="2">The sequence shown here is derived from an EMBL/GenBank/DDBJ whole genome shotgun (WGS) entry which is preliminary data.</text>
</comment>
<dbReference type="EMBL" id="BARU01009042">
    <property type="protein sequence ID" value="GAH32348.1"/>
    <property type="molecule type" value="Genomic_DNA"/>
</dbReference>
<feature type="region of interest" description="Disordered" evidence="1">
    <location>
        <begin position="1"/>
        <end position="29"/>
    </location>
</feature>